<dbReference type="Gramene" id="OE9A106520T1">
    <property type="protein sequence ID" value="OE9A106520C1"/>
    <property type="gene ID" value="OE9A106520"/>
</dbReference>
<dbReference type="InterPro" id="IPR040412">
    <property type="entry name" value="At1g65710-like"/>
</dbReference>
<gene>
    <name evidence="1" type="ORF">OLEA9_A106520</name>
</gene>
<reference evidence="1 2" key="1">
    <citation type="submission" date="2019-12" db="EMBL/GenBank/DDBJ databases">
        <authorList>
            <person name="Alioto T."/>
            <person name="Alioto T."/>
            <person name="Gomez Garrido J."/>
        </authorList>
    </citation>
    <scope>NUCLEOTIDE SEQUENCE [LARGE SCALE GENOMIC DNA]</scope>
</reference>
<evidence type="ECO:0000313" key="2">
    <source>
        <dbReference type="Proteomes" id="UP000594638"/>
    </source>
</evidence>
<keyword evidence="2" id="KW-1185">Reference proteome</keyword>
<evidence type="ECO:0000313" key="1">
    <source>
        <dbReference type="EMBL" id="CAA3019540.1"/>
    </source>
</evidence>
<sequence>MGGCLIKKSTSASSPSVLLKPLEEVKSDTGVEKKAEEETVKKEIFIIKHRKSHENERRFVVEESKAKNGDLVNSYGITGAAPVRTSSCTKEELDAILIQCSRLSRSSSTGKIAISGSGGSSENGVTFVINVFVRTKMA</sequence>
<dbReference type="EMBL" id="CACTIH010009027">
    <property type="protein sequence ID" value="CAA3019540.1"/>
    <property type="molecule type" value="Genomic_DNA"/>
</dbReference>
<dbReference type="PANTHER" id="PTHR34367:SF1">
    <property type="entry name" value="OS04G0528600 PROTEIN"/>
    <property type="match status" value="1"/>
</dbReference>
<accession>A0A8S0UH26</accession>
<dbReference type="Proteomes" id="UP000594638">
    <property type="component" value="Unassembled WGS sequence"/>
</dbReference>
<organism evidence="1 2">
    <name type="scientific">Olea europaea subsp. europaea</name>
    <dbReference type="NCBI Taxonomy" id="158383"/>
    <lineage>
        <taxon>Eukaryota</taxon>
        <taxon>Viridiplantae</taxon>
        <taxon>Streptophyta</taxon>
        <taxon>Embryophyta</taxon>
        <taxon>Tracheophyta</taxon>
        <taxon>Spermatophyta</taxon>
        <taxon>Magnoliopsida</taxon>
        <taxon>eudicotyledons</taxon>
        <taxon>Gunneridae</taxon>
        <taxon>Pentapetalae</taxon>
        <taxon>asterids</taxon>
        <taxon>lamiids</taxon>
        <taxon>Lamiales</taxon>
        <taxon>Oleaceae</taxon>
        <taxon>Oleeae</taxon>
        <taxon>Olea</taxon>
    </lineage>
</organism>
<dbReference type="OrthoDB" id="1749089at2759"/>
<comment type="caution">
    <text evidence="1">The sequence shown here is derived from an EMBL/GenBank/DDBJ whole genome shotgun (WGS) entry which is preliminary data.</text>
</comment>
<name>A0A8S0UH26_OLEEU</name>
<protein>
    <submittedName>
        <fullName evidence="1">Uncharacterized protein</fullName>
    </submittedName>
</protein>
<dbReference type="PANTHER" id="PTHR34367">
    <property type="entry name" value="OS02G0734667 PROTEIN"/>
    <property type="match status" value="1"/>
</dbReference>
<dbReference type="AlphaFoldDB" id="A0A8S0UH26"/>
<proteinExistence type="predicted"/>